<comment type="caution">
    <text evidence="2">The sequence shown here is derived from an EMBL/GenBank/DDBJ whole genome shotgun (WGS) entry which is preliminary data.</text>
</comment>
<dbReference type="EMBL" id="CAUYUE010000001">
    <property type="protein sequence ID" value="CAK0732548.1"/>
    <property type="molecule type" value="Genomic_DNA"/>
</dbReference>
<gene>
    <name evidence="2" type="ORF">CVIRNUC_000146</name>
</gene>
<reference evidence="2 3" key="1">
    <citation type="submission" date="2023-10" db="EMBL/GenBank/DDBJ databases">
        <authorList>
            <person name="Maclean D."/>
            <person name="Macfadyen A."/>
        </authorList>
    </citation>
    <scope>NUCLEOTIDE SEQUENCE [LARGE SCALE GENOMIC DNA]</scope>
</reference>
<accession>A0AAV1HTZ7</accession>
<feature type="compositionally biased region" description="Basic and acidic residues" evidence="1">
    <location>
        <begin position="98"/>
        <end position="111"/>
    </location>
</feature>
<feature type="region of interest" description="Disordered" evidence="1">
    <location>
        <begin position="63"/>
        <end position="86"/>
    </location>
</feature>
<sequence length="202" mass="22737">MGLDEYRKRKMAARHASDPPKPYACDKCHKTFAYIESVKCHAKQSPGCRYADFIILNKIAPAQPSTGHSHHGLQPHSGLMCEQKEDGGNDFTVYEIEKEGPRSEPAREHQENTQGVEDGEEENLVGLEVEEDVEAKAAAQDDGGAPQKRRRPSRAKTTLGDLEDDSDLEAMSSRELQIELVRVNRRMLRILQDYCKNLSGRF</sequence>
<evidence type="ECO:0000313" key="2">
    <source>
        <dbReference type="EMBL" id="CAK0732548.1"/>
    </source>
</evidence>
<feature type="region of interest" description="Disordered" evidence="1">
    <location>
        <begin position="1"/>
        <end position="20"/>
    </location>
</feature>
<organism evidence="2 3">
    <name type="scientific">Coccomyxa viridis</name>
    <dbReference type="NCBI Taxonomy" id="1274662"/>
    <lineage>
        <taxon>Eukaryota</taxon>
        <taxon>Viridiplantae</taxon>
        <taxon>Chlorophyta</taxon>
        <taxon>core chlorophytes</taxon>
        <taxon>Trebouxiophyceae</taxon>
        <taxon>Trebouxiophyceae incertae sedis</taxon>
        <taxon>Coccomyxaceae</taxon>
        <taxon>Coccomyxa</taxon>
    </lineage>
</organism>
<evidence type="ECO:0000313" key="3">
    <source>
        <dbReference type="Proteomes" id="UP001314263"/>
    </source>
</evidence>
<evidence type="ECO:0008006" key="4">
    <source>
        <dbReference type="Google" id="ProtNLM"/>
    </source>
</evidence>
<proteinExistence type="predicted"/>
<evidence type="ECO:0000256" key="1">
    <source>
        <dbReference type="SAM" id="MobiDB-lite"/>
    </source>
</evidence>
<feature type="region of interest" description="Disordered" evidence="1">
    <location>
        <begin position="98"/>
        <end position="122"/>
    </location>
</feature>
<dbReference type="AlphaFoldDB" id="A0AAV1HTZ7"/>
<name>A0AAV1HTZ7_9CHLO</name>
<keyword evidence="3" id="KW-1185">Reference proteome</keyword>
<protein>
    <recommendedName>
        <fullName evidence="4">C2H2-type domain-containing protein</fullName>
    </recommendedName>
</protein>
<dbReference type="Proteomes" id="UP001314263">
    <property type="component" value="Unassembled WGS sequence"/>
</dbReference>
<feature type="region of interest" description="Disordered" evidence="1">
    <location>
        <begin position="135"/>
        <end position="166"/>
    </location>
</feature>